<dbReference type="Gene3D" id="3.40.50.1110">
    <property type="entry name" value="SGNH hydrolase"/>
    <property type="match status" value="1"/>
</dbReference>
<dbReference type="Proteomes" id="UP000004310">
    <property type="component" value="Unassembled WGS sequence"/>
</dbReference>
<keyword evidence="1" id="KW-1133">Transmembrane helix</keyword>
<dbReference type="Pfam" id="PF13472">
    <property type="entry name" value="Lipase_GDSL_2"/>
    <property type="match status" value="1"/>
</dbReference>
<reference evidence="3 4" key="1">
    <citation type="journal article" date="2010" name="J. Bacteriol.">
        <title>Genome sequence of Fulvimarina pelagi HTCC2506T, a Mn(II)-oxidizing alphaproteobacterium possessing an aerobic anoxygenic photosynthetic gene cluster and Xanthorhodopsin.</title>
        <authorList>
            <person name="Kang I."/>
            <person name="Oh H.M."/>
            <person name="Lim S.I."/>
            <person name="Ferriera S."/>
            <person name="Giovannoni S.J."/>
            <person name="Cho J.C."/>
        </authorList>
    </citation>
    <scope>NUCLEOTIDE SEQUENCE [LARGE SCALE GENOMIC DNA]</scope>
    <source>
        <strain evidence="3 4">HTCC2506</strain>
    </source>
</reference>
<dbReference type="EMBL" id="AATP01000001">
    <property type="protein sequence ID" value="EAU43006.1"/>
    <property type="molecule type" value="Genomic_DNA"/>
</dbReference>
<name>Q0G5Q8_9HYPH</name>
<feature type="domain" description="SGNH hydrolase-type esterase" evidence="2">
    <location>
        <begin position="77"/>
        <end position="248"/>
    </location>
</feature>
<dbReference type="AlphaFoldDB" id="Q0G5Q8"/>
<sequence>MSQLSFEEVVPPFDGFAAGGIAASGKTALISWLMLPVYVWQGIRARRRIVRMGPPLGQLTGFVGTSSIKDAAVRLLVIGDSSAAGVGVDRIEDSLGPKLAERIFAITGRSVFWRTAGANSAVSTDVRDHVVPNLAREAFTHIVLMIGTNDAKNFHGAKRFKKGFGTLLYALRAKWPEARLVWSPPVDMKRVPALPRALAHVLELRARIIRRMGTALCFERGAVVATTLPRVEPLGFSRDGFHASADGYVYYANHLLDYVIERR</sequence>
<dbReference type="InterPro" id="IPR013830">
    <property type="entry name" value="SGNH_hydro"/>
</dbReference>
<feature type="transmembrane region" description="Helical" evidence="1">
    <location>
        <begin position="16"/>
        <end position="40"/>
    </location>
</feature>
<evidence type="ECO:0000313" key="3">
    <source>
        <dbReference type="EMBL" id="EAU43006.1"/>
    </source>
</evidence>
<dbReference type="CDD" id="cd01836">
    <property type="entry name" value="FeeA_FeeB_like"/>
    <property type="match status" value="1"/>
</dbReference>
<accession>Q0G5Q8</accession>
<keyword evidence="1" id="KW-0812">Transmembrane</keyword>
<gene>
    <name evidence="3" type="ORF">FP2506_09191</name>
</gene>
<dbReference type="eggNOG" id="COG2755">
    <property type="taxonomic scope" value="Bacteria"/>
</dbReference>
<protein>
    <recommendedName>
        <fullName evidence="2">SGNH hydrolase-type esterase domain-containing protein</fullName>
    </recommendedName>
</protein>
<evidence type="ECO:0000256" key="1">
    <source>
        <dbReference type="SAM" id="Phobius"/>
    </source>
</evidence>
<dbReference type="HOGENOM" id="CLU_050180_2_0_5"/>
<dbReference type="STRING" id="217511.GCA_001463845_00604"/>
<evidence type="ECO:0000259" key="2">
    <source>
        <dbReference type="Pfam" id="PF13472"/>
    </source>
</evidence>
<dbReference type="GO" id="GO:0016788">
    <property type="term" value="F:hydrolase activity, acting on ester bonds"/>
    <property type="evidence" value="ECO:0007669"/>
    <property type="project" value="UniProtKB-ARBA"/>
</dbReference>
<dbReference type="RefSeq" id="WP_007066980.1">
    <property type="nucleotide sequence ID" value="NZ_DS022272.1"/>
</dbReference>
<dbReference type="SUPFAM" id="SSF52266">
    <property type="entry name" value="SGNH hydrolase"/>
    <property type="match status" value="1"/>
</dbReference>
<keyword evidence="4" id="KW-1185">Reference proteome</keyword>
<dbReference type="InterPro" id="IPR036514">
    <property type="entry name" value="SGNH_hydro_sf"/>
</dbReference>
<comment type="caution">
    <text evidence="3">The sequence shown here is derived from an EMBL/GenBank/DDBJ whole genome shotgun (WGS) entry which is preliminary data.</text>
</comment>
<keyword evidence="1" id="KW-0472">Membrane</keyword>
<proteinExistence type="predicted"/>
<evidence type="ECO:0000313" key="4">
    <source>
        <dbReference type="Proteomes" id="UP000004310"/>
    </source>
</evidence>
<organism evidence="3 4">
    <name type="scientific">Fulvimarina pelagi HTCC2506</name>
    <dbReference type="NCBI Taxonomy" id="314231"/>
    <lineage>
        <taxon>Bacteria</taxon>
        <taxon>Pseudomonadati</taxon>
        <taxon>Pseudomonadota</taxon>
        <taxon>Alphaproteobacteria</taxon>
        <taxon>Hyphomicrobiales</taxon>
        <taxon>Aurantimonadaceae</taxon>
        <taxon>Fulvimarina</taxon>
    </lineage>
</organism>